<accession>A0AAN8Y560</accession>
<reference evidence="1 2" key="1">
    <citation type="submission" date="2024-02" db="EMBL/GenBank/DDBJ databases">
        <title>de novo genome assembly of Solanum bulbocastanum strain 11H21.</title>
        <authorList>
            <person name="Hosaka A.J."/>
        </authorList>
    </citation>
    <scope>NUCLEOTIDE SEQUENCE [LARGE SCALE GENOMIC DNA]</scope>
    <source>
        <tissue evidence="1">Young leaves</tissue>
    </source>
</reference>
<sequence length="92" mass="10589">MPKTYSECNQLGMSNTMFGLVEGSSQKQEGAFHVEKSLVSHPDLSTKDTDQLFHESLLDFEKVHHLANLKQHFQLLLSVILRYLYQQEQVPV</sequence>
<evidence type="ECO:0000313" key="1">
    <source>
        <dbReference type="EMBL" id="KAK6780190.1"/>
    </source>
</evidence>
<dbReference type="AlphaFoldDB" id="A0AAN8Y560"/>
<keyword evidence="2" id="KW-1185">Reference proteome</keyword>
<name>A0AAN8Y560_SOLBU</name>
<protein>
    <submittedName>
        <fullName evidence="1">Uncharacterized protein</fullName>
    </submittedName>
</protein>
<evidence type="ECO:0000313" key="2">
    <source>
        <dbReference type="Proteomes" id="UP001371456"/>
    </source>
</evidence>
<proteinExistence type="predicted"/>
<comment type="caution">
    <text evidence="1">The sequence shown here is derived from an EMBL/GenBank/DDBJ whole genome shotgun (WGS) entry which is preliminary data.</text>
</comment>
<dbReference type="Proteomes" id="UP001371456">
    <property type="component" value="Unassembled WGS sequence"/>
</dbReference>
<organism evidence="1 2">
    <name type="scientific">Solanum bulbocastanum</name>
    <name type="common">Wild potato</name>
    <dbReference type="NCBI Taxonomy" id="147425"/>
    <lineage>
        <taxon>Eukaryota</taxon>
        <taxon>Viridiplantae</taxon>
        <taxon>Streptophyta</taxon>
        <taxon>Embryophyta</taxon>
        <taxon>Tracheophyta</taxon>
        <taxon>Spermatophyta</taxon>
        <taxon>Magnoliopsida</taxon>
        <taxon>eudicotyledons</taxon>
        <taxon>Gunneridae</taxon>
        <taxon>Pentapetalae</taxon>
        <taxon>asterids</taxon>
        <taxon>lamiids</taxon>
        <taxon>Solanales</taxon>
        <taxon>Solanaceae</taxon>
        <taxon>Solanoideae</taxon>
        <taxon>Solaneae</taxon>
        <taxon>Solanum</taxon>
    </lineage>
</organism>
<gene>
    <name evidence="1" type="ORF">RDI58_022374</name>
</gene>
<dbReference type="EMBL" id="JBANQN010000009">
    <property type="protein sequence ID" value="KAK6780190.1"/>
    <property type="molecule type" value="Genomic_DNA"/>
</dbReference>